<protein>
    <submittedName>
        <fullName evidence="2">DNA endonuclease SmrA</fullName>
    </submittedName>
</protein>
<gene>
    <name evidence="2" type="ORF">BST96_01995</name>
</gene>
<dbReference type="PANTHER" id="PTHR35562:SF2">
    <property type="entry name" value="DNA ENDONUCLEASE SMRA-RELATED"/>
    <property type="match status" value="1"/>
</dbReference>
<dbReference type="STRING" id="716816.BST96_01995"/>
<dbReference type="SMART" id="SM00463">
    <property type="entry name" value="SMR"/>
    <property type="match status" value="1"/>
</dbReference>
<reference evidence="2 3" key="1">
    <citation type="submission" date="2016-11" db="EMBL/GenBank/DDBJ databases">
        <title>Trade-off between light-utilization and light-protection in marine flavobacteria.</title>
        <authorList>
            <person name="Kumagai Y."/>
        </authorList>
    </citation>
    <scope>NUCLEOTIDE SEQUENCE [LARGE SCALE GENOMIC DNA]</scope>
    <source>
        <strain evidence="2 3">NBRC 107125</strain>
    </source>
</reference>
<dbReference type="InterPro" id="IPR047688">
    <property type="entry name" value="Endonuc_SmrA"/>
</dbReference>
<sequence length="199" mass="22600">MSDDHKDDDLFLQEMGDVKPIKVEKKVSLQRSSDSALAQEARRKAATQELSKDKNHLVSDFVDLLDPFYPLEFKRSGVQHGVFKKLKQGKYPQEGRIDLHRMTVEKARQEVYNFIKEAAAYDLRSLVIVHGKGSHSKNDEALLKSYVNKWLPDMDEVQAFCSAQPQHGGLGAAYVLLSKSEKKKQENRDRLSRGRTVAG</sequence>
<dbReference type="RefSeq" id="WP_085757079.1">
    <property type="nucleotide sequence ID" value="NZ_CP019343.1"/>
</dbReference>
<dbReference type="PROSITE" id="PS50828">
    <property type="entry name" value="SMR"/>
    <property type="match status" value="1"/>
</dbReference>
<dbReference type="PANTHER" id="PTHR35562">
    <property type="entry name" value="DNA ENDONUCLEASE SMRA-RELATED"/>
    <property type="match status" value="1"/>
</dbReference>
<dbReference type="OrthoDB" id="9808881at2"/>
<dbReference type="InterPro" id="IPR002625">
    <property type="entry name" value="Smr_dom"/>
</dbReference>
<dbReference type="EMBL" id="CP019343">
    <property type="protein sequence ID" value="ARN72984.1"/>
    <property type="molecule type" value="Genomic_DNA"/>
</dbReference>
<dbReference type="AlphaFoldDB" id="A0A1X9N764"/>
<feature type="domain" description="Smr" evidence="1">
    <location>
        <begin position="97"/>
        <end position="178"/>
    </location>
</feature>
<proteinExistence type="predicted"/>
<keyword evidence="2" id="KW-0255">Endonuclease</keyword>
<dbReference type="NCBIfam" id="NF033154">
    <property type="entry name" value="endonuc_SmrA"/>
    <property type="match status" value="1"/>
</dbReference>
<dbReference type="SUPFAM" id="SSF160443">
    <property type="entry name" value="SMR domain-like"/>
    <property type="match status" value="1"/>
</dbReference>
<dbReference type="Proteomes" id="UP000193450">
    <property type="component" value="Chromosome"/>
</dbReference>
<evidence type="ECO:0000313" key="3">
    <source>
        <dbReference type="Proteomes" id="UP000193450"/>
    </source>
</evidence>
<dbReference type="Gene3D" id="3.30.1370.110">
    <property type="match status" value="1"/>
</dbReference>
<dbReference type="InterPro" id="IPR036063">
    <property type="entry name" value="Smr_dom_sf"/>
</dbReference>
<dbReference type="GO" id="GO:0004520">
    <property type="term" value="F:DNA endonuclease activity"/>
    <property type="evidence" value="ECO:0007669"/>
    <property type="project" value="TreeGrafter"/>
</dbReference>
<organism evidence="2 3">
    <name type="scientific">Oceanicoccus sagamiensis</name>
    <dbReference type="NCBI Taxonomy" id="716816"/>
    <lineage>
        <taxon>Bacteria</taxon>
        <taxon>Pseudomonadati</taxon>
        <taxon>Pseudomonadota</taxon>
        <taxon>Gammaproteobacteria</taxon>
        <taxon>Cellvibrionales</taxon>
        <taxon>Spongiibacteraceae</taxon>
        <taxon>Oceanicoccus</taxon>
    </lineage>
</organism>
<dbReference type="KEGG" id="osg:BST96_01995"/>
<name>A0A1X9N764_9GAMM</name>
<keyword evidence="2" id="KW-0378">Hydrolase</keyword>
<accession>A0A1X9N764</accession>
<dbReference type="Pfam" id="PF01713">
    <property type="entry name" value="Smr"/>
    <property type="match status" value="1"/>
</dbReference>
<evidence type="ECO:0000313" key="2">
    <source>
        <dbReference type="EMBL" id="ARN72984.1"/>
    </source>
</evidence>
<keyword evidence="3" id="KW-1185">Reference proteome</keyword>
<keyword evidence="2" id="KW-0540">Nuclease</keyword>
<evidence type="ECO:0000259" key="1">
    <source>
        <dbReference type="PROSITE" id="PS50828"/>
    </source>
</evidence>